<evidence type="ECO:0000256" key="3">
    <source>
        <dbReference type="ARBA" id="ARBA00023125"/>
    </source>
</evidence>
<keyword evidence="3 5" id="KW-0238">DNA-binding</keyword>
<keyword evidence="2" id="KW-0229">DNA integration</keyword>
<name>A0A9X0UE92_9PROT</name>
<dbReference type="Pfam" id="PF00589">
    <property type="entry name" value="Phage_integrase"/>
    <property type="match status" value="1"/>
</dbReference>
<dbReference type="PROSITE" id="PS51900">
    <property type="entry name" value="CB"/>
    <property type="match status" value="1"/>
</dbReference>
<comment type="similarity">
    <text evidence="1">Belongs to the 'phage' integrase family.</text>
</comment>
<dbReference type="InterPro" id="IPR011010">
    <property type="entry name" value="DNA_brk_join_enz"/>
</dbReference>
<reference evidence="9" key="1">
    <citation type="submission" date="2020-08" db="EMBL/GenBank/DDBJ databases">
        <authorList>
            <person name="Hu Y."/>
            <person name="Nguyen S.V."/>
            <person name="Li F."/>
            <person name="Fanning S."/>
        </authorList>
    </citation>
    <scope>NUCLEOTIDE SEQUENCE</scope>
    <source>
        <strain evidence="9">SYSU D8009</strain>
    </source>
</reference>
<sequence>MGTLTARQVAAAKHPGNPAGAKPRPVTLADGEGLFLQITPAGSKSWLLRYTLAGRTREAGLGSYGEAPDGVPLAAARDKAKALRALAKEGTDPIDARRETKRAADAEARKAATHTFRAVAEACIAAREGEWKNAVHRAQWGSTLTTYAYPILGDRPVAKIGTDDVLAVLQPVWSSKPETASRLRGRMEAVFDYAAALNLRPRGFNPATWRGNLQPLLGSPNKMKARLREATGTKGHHPALPFKRIGAFMAALAERPATSAMALRFAILTAARTGEVLGARWREIDMQDAIWTIPGARMKAGREHRVPLSGAALAVLRGLLPAEGAPDPAEHVFASAGGGALSQMALLMLLRRMNEGEGGPHWLDAESRTITAHGFRSTFRDWVGETTSFPLEIAEAALAHTIRDKAQAAYERGDKLAKRRKMMEAWAAYCGRAAAASDGKVVPLGAVMG</sequence>
<evidence type="ECO:0000256" key="4">
    <source>
        <dbReference type="ARBA" id="ARBA00023172"/>
    </source>
</evidence>
<dbReference type="Pfam" id="PF13356">
    <property type="entry name" value="Arm-DNA-bind_3"/>
    <property type="match status" value="1"/>
</dbReference>
<evidence type="ECO:0000313" key="10">
    <source>
        <dbReference type="Proteomes" id="UP000600101"/>
    </source>
</evidence>
<evidence type="ECO:0000256" key="1">
    <source>
        <dbReference type="ARBA" id="ARBA00008857"/>
    </source>
</evidence>
<dbReference type="AlphaFoldDB" id="A0A9X0UE92"/>
<comment type="caution">
    <text evidence="9">The sequence shown here is derived from an EMBL/GenBank/DDBJ whole genome shotgun (WGS) entry which is preliminary data.</text>
</comment>
<dbReference type="PANTHER" id="PTHR30629:SF2">
    <property type="entry name" value="PROPHAGE INTEGRASE INTS-RELATED"/>
    <property type="match status" value="1"/>
</dbReference>
<organism evidence="9 10">
    <name type="scientific">Siccirubricoccus deserti</name>
    <dbReference type="NCBI Taxonomy" id="2013562"/>
    <lineage>
        <taxon>Bacteria</taxon>
        <taxon>Pseudomonadati</taxon>
        <taxon>Pseudomonadota</taxon>
        <taxon>Alphaproteobacteria</taxon>
        <taxon>Acetobacterales</taxon>
        <taxon>Roseomonadaceae</taxon>
        <taxon>Siccirubricoccus</taxon>
    </lineage>
</organism>
<evidence type="ECO:0000259" key="7">
    <source>
        <dbReference type="PROSITE" id="PS51898"/>
    </source>
</evidence>
<proteinExistence type="inferred from homology"/>
<feature type="domain" description="Tyr recombinase" evidence="7">
    <location>
        <begin position="235"/>
        <end position="423"/>
    </location>
</feature>
<dbReference type="Gene3D" id="1.10.150.130">
    <property type="match status" value="1"/>
</dbReference>
<dbReference type="CDD" id="cd00801">
    <property type="entry name" value="INT_P4_C"/>
    <property type="match status" value="1"/>
</dbReference>
<dbReference type="GO" id="GO:0015074">
    <property type="term" value="P:DNA integration"/>
    <property type="evidence" value="ECO:0007669"/>
    <property type="project" value="UniProtKB-KW"/>
</dbReference>
<gene>
    <name evidence="9" type="ORF">H7965_18600</name>
</gene>
<evidence type="ECO:0000256" key="6">
    <source>
        <dbReference type="SAM" id="MobiDB-lite"/>
    </source>
</evidence>
<evidence type="ECO:0000259" key="8">
    <source>
        <dbReference type="PROSITE" id="PS51900"/>
    </source>
</evidence>
<dbReference type="RefSeq" id="WP_186772086.1">
    <property type="nucleotide sequence ID" value="NZ_JACOMF010000026.1"/>
</dbReference>
<accession>A0A9X0UE92</accession>
<keyword evidence="4" id="KW-0233">DNA recombination</keyword>
<dbReference type="SUPFAM" id="SSF56349">
    <property type="entry name" value="DNA breaking-rejoining enzymes"/>
    <property type="match status" value="1"/>
</dbReference>
<dbReference type="GO" id="GO:0006310">
    <property type="term" value="P:DNA recombination"/>
    <property type="evidence" value="ECO:0007669"/>
    <property type="project" value="UniProtKB-KW"/>
</dbReference>
<dbReference type="Pfam" id="PF22022">
    <property type="entry name" value="Phage_int_M"/>
    <property type="match status" value="1"/>
</dbReference>
<dbReference type="PROSITE" id="PS51898">
    <property type="entry name" value="TYR_RECOMBINASE"/>
    <property type="match status" value="1"/>
</dbReference>
<dbReference type="Gene3D" id="1.10.443.10">
    <property type="entry name" value="Intergrase catalytic core"/>
    <property type="match status" value="1"/>
</dbReference>
<dbReference type="InterPro" id="IPR013762">
    <property type="entry name" value="Integrase-like_cat_sf"/>
</dbReference>
<evidence type="ECO:0000313" key="9">
    <source>
        <dbReference type="EMBL" id="MBC4017322.1"/>
    </source>
</evidence>
<feature type="region of interest" description="Disordered" evidence="6">
    <location>
        <begin position="1"/>
        <end position="25"/>
    </location>
</feature>
<evidence type="ECO:0000256" key="2">
    <source>
        <dbReference type="ARBA" id="ARBA00022908"/>
    </source>
</evidence>
<dbReference type="InterPro" id="IPR002104">
    <property type="entry name" value="Integrase_catalytic"/>
</dbReference>
<dbReference type="InterPro" id="IPR050808">
    <property type="entry name" value="Phage_Integrase"/>
</dbReference>
<dbReference type="InterPro" id="IPR010998">
    <property type="entry name" value="Integrase_recombinase_N"/>
</dbReference>
<dbReference type="PANTHER" id="PTHR30629">
    <property type="entry name" value="PROPHAGE INTEGRASE"/>
    <property type="match status" value="1"/>
</dbReference>
<protein>
    <submittedName>
        <fullName evidence="9">Integrase arm-type DNA-binding domain-containing protein</fullName>
    </submittedName>
</protein>
<dbReference type="InterPro" id="IPR038488">
    <property type="entry name" value="Integrase_DNA-bd_sf"/>
</dbReference>
<dbReference type="EMBL" id="JACOMF010000026">
    <property type="protein sequence ID" value="MBC4017322.1"/>
    <property type="molecule type" value="Genomic_DNA"/>
</dbReference>
<dbReference type="Proteomes" id="UP000600101">
    <property type="component" value="Unassembled WGS sequence"/>
</dbReference>
<dbReference type="InterPro" id="IPR044068">
    <property type="entry name" value="CB"/>
</dbReference>
<dbReference type="Gene3D" id="3.30.160.390">
    <property type="entry name" value="Integrase, DNA-binding domain"/>
    <property type="match status" value="1"/>
</dbReference>
<keyword evidence="10" id="KW-1185">Reference proteome</keyword>
<dbReference type="GO" id="GO:0003677">
    <property type="term" value="F:DNA binding"/>
    <property type="evidence" value="ECO:0007669"/>
    <property type="project" value="UniProtKB-UniRule"/>
</dbReference>
<feature type="domain" description="Core-binding (CB)" evidence="8">
    <location>
        <begin position="114"/>
        <end position="195"/>
    </location>
</feature>
<dbReference type="InterPro" id="IPR025166">
    <property type="entry name" value="Integrase_DNA_bind_dom"/>
</dbReference>
<dbReference type="InterPro" id="IPR053876">
    <property type="entry name" value="Phage_int_M"/>
</dbReference>
<evidence type="ECO:0000256" key="5">
    <source>
        <dbReference type="PROSITE-ProRule" id="PRU01248"/>
    </source>
</evidence>